<protein>
    <submittedName>
        <fullName evidence="9">Stealth family protein</fullName>
    </submittedName>
</protein>
<dbReference type="Proteomes" id="UP001617351">
    <property type="component" value="Unassembled WGS sequence"/>
</dbReference>
<dbReference type="PANTHER" id="PTHR24045:SF0">
    <property type="entry name" value="N-ACETYLGLUCOSAMINE-1-PHOSPHOTRANSFERASE SUBUNITS ALPHA_BETA"/>
    <property type="match status" value="1"/>
</dbReference>
<dbReference type="InterPro" id="IPR031358">
    <property type="entry name" value="Stealth_CR1"/>
</dbReference>
<dbReference type="Pfam" id="PF17103">
    <property type="entry name" value="Stealth_CR4"/>
    <property type="match status" value="1"/>
</dbReference>
<proteinExistence type="inferred from homology"/>
<name>A0ABW8EMW3_STRT5</name>
<comment type="caution">
    <text evidence="9">The sequence shown here is derived from an EMBL/GenBank/DDBJ whole genome shotgun (WGS) entry which is preliminary data.</text>
</comment>
<keyword evidence="3" id="KW-0270">Exopolysaccharide synthesis</keyword>
<evidence type="ECO:0000256" key="4">
    <source>
        <dbReference type="SAM" id="MobiDB-lite"/>
    </source>
</evidence>
<dbReference type="InterPro" id="IPR031356">
    <property type="entry name" value="Stealth_CR4"/>
</dbReference>
<evidence type="ECO:0000259" key="8">
    <source>
        <dbReference type="Pfam" id="PF17103"/>
    </source>
</evidence>
<accession>A0ABW8EMW3</accession>
<feature type="domain" description="Stealth protein CR1 conserved region 1" evidence="6">
    <location>
        <begin position="250"/>
        <end position="275"/>
    </location>
</feature>
<feature type="domain" description="Stealth protein CR4 conserved region 4" evidence="8">
    <location>
        <begin position="520"/>
        <end position="565"/>
    </location>
</feature>
<feature type="domain" description="Stealth protein CR3 conserved region 3" evidence="7">
    <location>
        <begin position="444"/>
        <end position="489"/>
    </location>
</feature>
<dbReference type="InterPro" id="IPR047141">
    <property type="entry name" value="Stealth"/>
</dbReference>
<reference evidence="9 10" key="1">
    <citation type="submission" date="2024-10" db="EMBL/GenBank/DDBJ databases">
        <title>The Natural Products Discovery Center: Release of the First 8490 Sequenced Strains for Exploring Actinobacteria Biosynthetic Diversity.</title>
        <authorList>
            <person name="Kalkreuter E."/>
            <person name="Kautsar S.A."/>
            <person name="Yang D."/>
            <person name="Bader C.D."/>
            <person name="Teijaro C.N."/>
            <person name="Fluegel L."/>
            <person name="Davis C.M."/>
            <person name="Simpson J.R."/>
            <person name="Lauterbach L."/>
            <person name="Steele A.D."/>
            <person name="Gui C."/>
            <person name="Meng S."/>
            <person name="Li G."/>
            <person name="Viehrig K."/>
            <person name="Ye F."/>
            <person name="Su P."/>
            <person name="Kiefer A.F."/>
            <person name="Nichols A."/>
            <person name="Cepeda A.J."/>
            <person name="Yan W."/>
            <person name="Fan B."/>
            <person name="Jiang Y."/>
            <person name="Adhikari A."/>
            <person name="Zheng C.-J."/>
            <person name="Schuster L."/>
            <person name="Cowan T.M."/>
            <person name="Smanski M.J."/>
            <person name="Chevrette M.G."/>
            <person name="De Carvalho L.P.S."/>
            <person name="Shen B."/>
        </authorList>
    </citation>
    <scope>NUCLEOTIDE SEQUENCE [LARGE SCALE GENOMIC DNA]</scope>
    <source>
        <strain evidence="9 10">NPDC087220</strain>
    </source>
</reference>
<evidence type="ECO:0000256" key="2">
    <source>
        <dbReference type="ARBA" id="ARBA00022679"/>
    </source>
</evidence>
<dbReference type="EMBL" id="JBIUYY010000013">
    <property type="protein sequence ID" value="MFJ2824598.1"/>
    <property type="molecule type" value="Genomic_DNA"/>
</dbReference>
<evidence type="ECO:0000313" key="10">
    <source>
        <dbReference type="Proteomes" id="UP001617351"/>
    </source>
</evidence>
<dbReference type="Pfam" id="PF11380">
    <property type="entry name" value="Stealth_CR2"/>
    <property type="match status" value="1"/>
</dbReference>
<dbReference type="Pfam" id="PF17102">
    <property type="entry name" value="Stealth_CR3"/>
    <property type="match status" value="1"/>
</dbReference>
<dbReference type="RefSeq" id="WP_402385101.1">
    <property type="nucleotide sequence ID" value="NZ_JBIUYY010000013.1"/>
</dbReference>
<dbReference type="Pfam" id="PF17101">
    <property type="entry name" value="Stealth_CR1"/>
    <property type="match status" value="1"/>
</dbReference>
<dbReference type="PANTHER" id="PTHR24045">
    <property type="match status" value="1"/>
</dbReference>
<organism evidence="9 10">
    <name type="scientific">Streptomyces toxytricini</name>
    <name type="common">Actinomyces toxytricini</name>
    <dbReference type="NCBI Taxonomy" id="67369"/>
    <lineage>
        <taxon>Bacteria</taxon>
        <taxon>Bacillati</taxon>
        <taxon>Actinomycetota</taxon>
        <taxon>Actinomycetes</taxon>
        <taxon>Kitasatosporales</taxon>
        <taxon>Streptomycetaceae</taxon>
        <taxon>Streptomyces</taxon>
    </lineage>
</organism>
<comment type="similarity">
    <text evidence="1">Belongs to the stealth family.</text>
</comment>
<evidence type="ECO:0000313" key="9">
    <source>
        <dbReference type="EMBL" id="MFJ2824598.1"/>
    </source>
</evidence>
<gene>
    <name evidence="9" type="ORF">ACIO7M_26255</name>
</gene>
<evidence type="ECO:0000259" key="5">
    <source>
        <dbReference type="Pfam" id="PF11380"/>
    </source>
</evidence>
<keyword evidence="10" id="KW-1185">Reference proteome</keyword>
<sequence length="565" mass="62214">MRHLSRVLLPAVLRRRARTVTGLPGVPSQPEPWQRERTPGRPADPPPRTREDELLDDLPDVVRDQGLLAVVSDTLLPADVRAANLHAAVAALEAAGIPYGLVPEPGPAHRLAIGPDDRSRAVEACAEAFAGRPVYARLLGDGGRDLGDVLAEALPRAVAERETDRKVHGIRLYQCVVTSGRTLRHGPELGCDLDFWTPSASGQGGVASLRETPYGWWLPSLEAATVRRIGGRDCRVLDALAGRFPHDTDFPVDAVISWVDSADPAWRRRREQAGAAEEAGRPHGVDDAEHRYRDRGELRYCLRSIAAHAPWIRHVFLVTDRQTPPWLATGHPGITVVDHRDLFAEADSLPVFNSHAIESQLHRIPGLSEHFLYFNDDIFLGREQQPQHYFLPSGLPKVFHDRRAVPPAVPGAQEDEADVFSASQRVTRRAVEEAAGRTYPYILAHTPYPLRRSLFTRVEEALPGRLAATGRSVFRSATDLAPVTLAAHLALAEGRAVEGELTHVYVATDRAEAEARLADLVRRRDVDAFCLADDAGTDVAPEHQQRTVTAFLEAYFPVPSPYELP</sequence>
<dbReference type="InterPro" id="IPR021520">
    <property type="entry name" value="Stealth_CR2"/>
</dbReference>
<evidence type="ECO:0000256" key="3">
    <source>
        <dbReference type="ARBA" id="ARBA00023169"/>
    </source>
</evidence>
<evidence type="ECO:0000259" key="7">
    <source>
        <dbReference type="Pfam" id="PF17102"/>
    </source>
</evidence>
<evidence type="ECO:0000256" key="1">
    <source>
        <dbReference type="ARBA" id="ARBA00007583"/>
    </source>
</evidence>
<keyword evidence="2" id="KW-0808">Transferase</keyword>
<feature type="region of interest" description="Disordered" evidence="4">
    <location>
        <begin position="20"/>
        <end position="53"/>
    </location>
</feature>
<feature type="domain" description="Stealth protein CR2 conserved region 2" evidence="5">
    <location>
        <begin position="291"/>
        <end position="396"/>
    </location>
</feature>
<evidence type="ECO:0000259" key="6">
    <source>
        <dbReference type="Pfam" id="PF17101"/>
    </source>
</evidence>
<dbReference type="InterPro" id="IPR031357">
    <property type="entry name" value="Stealth_CR3"/>
</dbReference>